<dbReference type="AlphaFoldDB" id="A0A2P9HG35"/>
<evidence type="ECO:0000313" key="3">
    <source>
        <dbReference type="Proteomes" id="UP000246073"/>
    </source>
</evidence>
<organism evidence="2 3">
    <name type="scientific">Ochrobactrum soli</name>
    <dbReference type="NCBI Taxonomy" id="2448455"/>
    <lineage>
        <taxon>Bacteria</taxon>
        <taxon>Pseudomonadati</taxon>
        <taxon>Pseudomonadota</taxon>
        <taxon>Alphaproteobacteria</taxon>
        <taxon>Hyphomicrobiales</taxon>
        <taxon>Brucellaceae</taxon>
        <taxon>Brucella/Ochrobactrum group</taxon>
        <taxon>Ochrobactrum</taxon>
    </lineage>
</organism>
<reference evidence="1 4" key="3">
    <citation type="submission" date="2020-05" db="EMBL/GenBank/DDBJ databases">
        <title>Draft Genome Sequence of Ochrobactrum soli Isolated from Stable Fly Gut.</title>
        <authorList>
            <person name="Pileggi M.T."/>
            <person name="Vazhakkala L.J."/>
            <person name="Wong C.N."/>
        </authorList>
    </citation>
    <scope>NUCLEOTIDE SEQUENCE [LARGE SCALE GENOMIC DNA]</scope>
    <source>
        <strain evidence="1 4">MTP-C0764</strain>
    </source>
</reference>
<reference evidence="3" key="2">
    <citation type="submission" date="2017-12" db="EMBL/GenBank/DDBJ databases">
        <authorList>
            <person name="Diaz M."/>
        </authorList>
    </citation>
    <scope>NUCLEOTIDE SEQUENCE [LARGE SCALE GENOMIC DNA]</scope>
    <source>
        <strain evidence="3">FI11154</strain>
    </source>
</reference>
<accession>A0A2P9HG35</accession>
<keyword evidence="4" id="KW-1185">Reference proteome</keyword>
<name>A0A2P9HG35_9HYPH</name>
<protein>
    <submittedName>
        <fullName evidence="2">Uncharacterized protein</fullName>
    </submittedName>
</protein>
<evidence type="ECO:0000313" key="2">
    <source>
        <dbReference type="EMBL" id="SPL63052.1"/>
    </source>
</evidence>
<sequence>MTAYTFADTERWLDAIAGVIACFPETEHNLLPLYERVEGMQRNLTANDNIRDRIKSRLRRTAA</sequence>
<dbReference type="Proteomes" id="UP000574931">
    <property type="component" value="Unassembled WGS sequence"/>
</dbReference>
<dbReference type="EMBL" id="JABFCY010000002">
    <property type="protein sequence ID" value="NNU59775.1"/>
    <property type="molecule type" value="Genomic_DNA"/>
</dbReference>
<dbReference type="Proteomes" id="UP000246073">
    <property type="component" value="Unassembled WGS sequence"/>
</dbReference>
<proteinExistence type="predicted"/>
<dbReference type="EMBL" id="OOFM01000004">
    <property type="protein sequence ID" value="SPL63052.1"/>
    <property type="molecule type" value="Genomic_DNA"/>
</dbReference>
<reference evidence="2" key="1">
    <citation type="submission" date="2017-12" db="EMBL/GenBank/DDBJ databases">
        <authorList>
            <person name="Hurst M.R.H."/>
        </authorList>
    </citation>
    <scope>NUCLEOTIDE SEQUENCE [LARGE SCALE GENOMIC DNA]</scope>
    <source>
        <strain evidence="2">FI11154</strain>
    </source>
</reference>
<evidence type="ECO:0000313" key="1">
    <source>
        <dbReference type="EMBL" id="NNU59775.1"/>
    </source>
</evidence>
<gene>
    <name evidence="1" type="ORF">HKX02_05820</name>
    <name evidence="2" type="ORF">OHAE_2984</name>
</gene>
<dbReference type="RefSeq" id="WP_124916081.1">
    <property type="nucleotide sequence ID" value="NZ_JABFCY010000002.1"/>
</dbReference>
<evidence type="ECO:0000313" key="4">
    <source>
        <dbReference type="Proteomes" id="UP000574931"/>
    </source>
</evidence>